<dbReference type="RefSeq" id="WP_073586604.1">
    <property type="nucleotide sequence ID" value="NZ_AP024897.1"/>
</dbReference>
<sequence>MADKKKKTGKKAEMLTARAVCDIALKEDRFDFTRNTTTNTPDLGADLILHCPENTGEKMKEIAETGESTIELEGKSTQIRIDAKDPKDKVQKDDAKKFVGDIRKHPLVSEHWLVGGKSLTAPARKFIEENTDWATVRYFSQNEIEKIATYYQSLPDPDDE</sequence>
<keyword evidence="2" id="KW-1185">Reference proteome</keyword>
<reference evidence="2" key="1">
    <citation type="submission" date="2016-12" db="EMBL/GenBank/DDBJ databases">
        <authorList>
            <person name="Rodrigo-Torres L."/>
            <person name="Arahal R.D."/>
            <person name="Lucena T."/>
        </authorList>
    </citation>
    <scope>NUCLEOTIDE SEQUENCE [LARGE SCALE GENOMIC DNA]</scope>
</reference>
<dbReference type="Proteomes" id="UP000184600">
    <property type="component" value="Unassembled WGS sequence"/>
</dbReference>
<evidence type="ECO:0000313" key="2">
    <source>
        <dbReference type="Proteomes" id="UP000184600"/>
    </source>
</evidence>
<dbReference type="AlphaFoldDB" id="A0A1M7Z2S6"/>
<organism evidence="1 2">
    <name type="scientific">Vibrio quintilis</name>
    <dbReference type="NCBI Taxonomy" id="1117707"/>
    <lineage>
        <taxon>Bacteria</taxon>
        <taxon>Pseudomonadati</taxon>
        <taxon>Pseudomonadota</taxon>
        <taxon>Gammaproteobacteria</taxon>
        <taxon>Vibrionales</taxon>
        <taxon>Vibrionaceae</taxon>
        <taxon>Vibrio</taxon>
    </lineage>
</organism>
<accession>A0A1M7Z2S6</accession>
<dbReference type="EMBL" id="FRFG01000104">
    <property type="protein sequence ID" value="SHO59191.1"/>
    <property type="molecule type" value="Genomic_DNA"/>
</dbReference>
<evidence type="ECO:0000313" key="1">
    <source>
        <dbReference type="EMBL" id="SHO59191.1"/>
    </source>
</evidence>
<name>A0A1M7Z2S6_9VIBR</name>
<gene>
    <name evidence="1" type="ORF">VQ7734_04971</name>
</gene>
<dbReference type="OrthoDB" id="7068853at2"/>
<proteinExistence type="predicted"/>
<protein>
    <submittedName>
        <fullName evidence="1">Uncharacterized protein</fullName>
    </submittedName>
</protein>